<dbReference type="Pfam" id="PF00883">
    <property type="entry name" value="Peptidase_M17"/>
    <property type="match status" value="1"/>
</dbReference>
<name>A0A3M7RZE1_BRAPC</name>
<keyword evidence="2 6" id="KW-0031">Aminopeptidase</keyword>
<keyword evidence="3" id="KW-0645">Protease</keyword>
<comment type="similarity">
    <text evidence="1">Belongs to the peptidase M17 family.</text>
</comment>
<dbReference type="PANTHER" id="PTHR11963:SF4">
    <property type="entry name" value="AMINOPEPTIDASE NPEPL1-RELATED"/>
    <property type="match status" value="1"/>
</dbReference>
<dbReference type="GO" id="GO:0070006">
    <property type="term" value="F:metalloaminopeptidase activity"/>
    <property type="evidence" value="ECO:0007669"/>
    <property type="project" value="InterPro"/>
</dbReference>
<dbReference type="PANTHER" id="PTHR11963">
    <property type="entry name" value="LEUCINE AMINOPEPTIDASE-RELATED"/>
    <property type="match status" value="1"/>
</dbReference>
<keyword evidence="7" id="KW-1185">Reference proteome</keyword>
<dbReference type="EMBL" id="REGN01002352">
    <property type="protein sequence ID" value="RNA28707.1"/>
    <property type="molecule type" value="Genomic_DNA"/>
</dbReference>
<dbReference type="PROSITE" id="PS00631">
    <property type="entry name" value="CYTOSOL_AP"/>
    <property type="match status" value="1"/>
</dbReference>
<dbReference type="STRING" id="10195.A0A3M7RZE1"/>
<dbReference type="Gene3D" id="3.40.630.10">
    <property type="entry name" value="Zn peptidases"/>
    <property type="match status" value="1"/>
</dbReference>
<dbReference type="InterPro" id="IPR000819">
    <property type="entry name" value="Peptidase_M17_C"/>
</dbReference>
<evidence type="ECO:0000259" key="5">
    <source>
        <dbReference type="PROSITE" id="PS00631"/>
    </source>
</evidence>
<dbReference type="OrthoDB" id="412814at2759"/>
<evidence type="ECO:0000256" key="1">
    <source>
        <dbReference type="ARBA" id="ARBA00009528"/>
    </source>
</evidence>
<dbReference type="Proteomes" id="UP000276133">
    <property type="component" value="Unassembled WGS sequence"/>
</dbReference>
<dbReference type="PRINTS" id="PR00481">
    <property type="entry name" value="LAMNOPPTDASE"/>
</dbReference>
<dbReference type="InterPro" id="IPR011356">
    <property type="entry name" value="Leucine_aapep/pepB"/>
</dbReference>
<evidence type="ECO:0000256" key="4">
    <source>
        <dbReference type="ARBA" id="ARBA00022801"/>
    </source>
</evidence>
<sequence length="549" mass="59261">MSETNLVSQMSDLSFAAKASILNVKINFVKNLNELQLTKNDSLLLIGKSKDLKLVPQTHLSPLLTKLQIPDNWYSESINYLCPAKKSDEDGNKLANGTNISWLNRFSINVISAKCSRYNAPSRAHLITKIVKSNCFSESQTILVACERKYSVGCAAAVARAFPLYSSKTSNNESKNQRNVTVSFIFTDDGCKSPNPSDDEAKCFNAIGESVRLTAKIVDTPCAEMTTDHFLQEIKIVAKELGLEPMVIEGEELNKRGFGGLYNVGKAAVNPPKLVVLSNLKSGSKRNIAWVGKGIVYDTGGLCIKSRSNMCGMKQDCGGAAGVLGAFYAAVKLGFEDNLHAVFCLAENAVGPNAYRPDDIIKLYSGKTVEITNTDAEGRVVLGDGVAYARKDLNADIILDMATLTGAQGIATGKYHAGLLTNSDKWEKTFVEKSKICADLCFPMVFSPELHFSEFNSEVADMKNSVSNPANAASACAGLFIHSHIGSKYEGIWIHLDIASPVSDGDRATGYGVTLLNCLFGDSSLNSALKQIGPESALPLKNDELDSDD</sequence>
<dbReference type="SUPFAM" id="SSF53187">
    <property type="entry name" value="Zn-dependent exopeptidases"/>
    <property type="match status" value="1"/>
</dbReference>
<dbReference type="CDD" id="cd00433">
    <property type="entry name" value="Peptidase_M17"/>
    <property type="match status" value="1"/>
</dbReference>
<protein>
    <submittedName>
        <fullName evidence="6">Putative aminopeptidase NPEPL1</fullName>
    </submittedName>
</protein>
<evidence type="ECO:0000313" key="7">
    <source>
        <dbReference type="Proteomes" id="UP000276133"/>
    </source>
</evidence>
<evidence type="ECO:0000256" key="2">
    <source>
        <dbReference type="ARBA" id="ARBA00022438"/>
    </source>
</evidence>
<dbReference type="GO" id="GO:0005737">
    <property type="term" value="C:cytoplasm"/>
    <property type="evidence" value="ECO:0007669"/>
    <property type="project" value="InterPro"/>
</dbReference>
<dbReference type="InterPro" id="IPR041417">
    <property type="entry name" value="NPEPL1_N"/>
</dbReference>
<evidence type="ECO:0000256" key="3">
    <source>
        <dbReference type="ARBA" id="ARBA00022670"/>
    </source>
</evidence>
<dbReference type="Pfam" id="PF18295">
    <property type="entry name" value="Pdase_M17_N2"/>
    <property type="match status" value="1"/>
</dbReference>
<dbReference type="AlphaFoldDB" id="A0A3M7RZE1"/>
<accession>A0A3M7RZE1</accession>
<proteinExistence type="inferred from homology"/>
<dbReference type="GO" id="GO:0006508">
    <property type="term" value="P:proteolysis"/>
    <property type="evidence" value="ECO:0007669"/>
    <property type="project" value="UniProtKB-KW"/>
</dbReference>
<dbReference type="Gene3D" id="3.40.50.10590">
    <property type="entry name" value="Zn-dependent exopeptidases"/>
    <property type="match status" value="1"/>
</dbReference>
<reference evidence="6 7" key="1">
    <citation type="journal article" date="2018" name="Sci. Rep.">
        <title>Genomic signatures of local adaptation to the degree of environmental predictability in rotifers.</title>
        <authorList>
            <person name="Franch-Gras L."/>
            <person name="Hahn C."/>
            <person name="Garcia-Roger E.M."/>
            <person name="Carmona M.J."/>
            <person name="Serra M."/>
            <person name="Gomez A."/>
        </authorList>
    </citation>
    <scope>NUCLEOTIDE SEQUENCE [LARGE SCALE GENOMIC DNA]</scope>
    <source>
        <strain evidence="6">HYR1</strain>
    </source>
</reference>
<organism evidence="6 7">
    <name type="scientific">Brachionus plicatilis</name>
    <name type="common">Marine rotifer</name>
    <name type="synonym">Brachionus muelleri</name>
    <dbReference type="NCBI Taxonomy" id="10195"/>
    <lineage>
        <taxon>Eukaryota</taxon>
        <taxon>Metazoa</taxon>
        <taxon>Spiralia</taxon>
        <taxon>Gnathifera</taxon>
        <taxon>Rotifera</taxon>
        <taxon>Eurotatoria</taxon>
        <taxon>Monogononta</taxon>
        <taxon>Pseudotrocha</taxon>
        <taxon>Ploima</taxon>
        <taxon>Brachionidae</taxon>
        <taxon>Brachionus</taxon>
    </lineage>
</organism>
<dbReference type="GO" id="GO:0030145">
    <property type="term" value="F:manganese ion binding"/>
    <property type="evidence" value="ECO:0007669"/>
    <property type="project" value="InterPro"/>
</dbReference>
<comment type="caution">
    <text evidence="6">The sequence shown here is derived from an EMBL/GenBank/DDBJ whole genome shotgun (WGS) entry which is preliminary data.</text>
</comment>
<gene>
    <name evidence="6" type="ORF">BpHYR1_040622</name>
</gene>
<evidence type="ECO:0000313" key="6">
    <source>
        <dbReference type="EMBL" id="RNA28707.1"/>
    </source>
</evidence>
<keyword evidence="4" id="KW-0378">Hydrolase</keyword>
<feature type="domain" description="Cytosol aminopeptidase" evidence="5">
    <location>
        <begin position="373"/>
        <end position="380"/>
    </location>
</feature>